<comment type="similarity">
    <text evidence="2">Belongs to the aromatic acid exporter (TC 2.A.85) family.</text>
</comment>
<reference evidence="9 10" key="1">
    <citation type="submission" date="2020-05" db="EMBL/GenBank/DDBJ databases">
        <authorList>
            <person name="Campoy J."/>
            <person name="Schneeberger K."/>
            <person name="Spophaly S."/>
        </authorList>
    </citation>
    <scope>NUCLEOTIDE SEQUENCE [LARGE SCALE GENOMIC DNA]</scope>
    <source>
        <strain evidence="9">PruArmRojPasFocal</strain>
    </source>
</reference>
<evidence type="ECO:0000256" key="5">
    <source>
        <dbReference type="ARBA" id="ARBA00022989"/>
    </source>
</evidence>
<keyword evidence="5" id="KW-1133">Transmembrane helix</keyword>
<keyword evidence="3" id="KW-0813">Transport</keyword>
<evidence type="ECO:0000256" key="2">
    <source>
        <dbReference type="ARBA" id="ARBA00007079"/>
    </source>
</evidence>
<gene>
    <name evidence="9" type="ORF">CURHAP_LOCUS16351</name>
</gene>
<dbReference type="Proteomes" id="UP000507222">
    <property type="component" value="Unassembled WGS sequence"/>
</dbReference>
<evidence type="ECO:0000256" key="7">
    <source>
        <dbReference type="ARBA" id="ARBA00023136"/>
    </source>
</evidence>
<keyword evidence="8" id="KW-0407">Ion channel</keyword>
<dbReference type="GO" id="GO:0015743">
    <property type="term" value="P:malate transport"/>
    <property type="evidence" value="ECO:0007669"/>
    <property type="project" value="InterPro"/>
</dbReference>
<evidence type="ECO:0000256" key="3">
    <source>
        <dbReference type="ARBA" id="ARBA00022448"/>
    </source>
</evidence>
<evidence type="ECO:0000256" key="1">
    <source>
        <dbReference type="ARBA" id="ARBA00004141"/>
    </source>
</evidence>
<organism evidence="9 10">
    <name type="scientific">Prunus armeniaca</name>
    <name type="common">Apricot</name>
    <name type="synonym">Armeniaca vulgaris</name>
    <dbReference type="NCBI Taxonomy" id="36596"/>
    <lineage>
        <taxon>Eukaryota</taxon>
        <taxon>Viridiplantae</taxon>
        <taxon>Streptophyta</taxon>
        <taxon>Embryophyta</taxon>
        <taxon>Tracheophyta</taxon>
        <taxon>Spermatophyta</taxon>
        <taxon>Magnoliopsida</taxon>
        <taxon>eudicotyledons</taxon>
        <taxon>Gunneridae</taxon>
        <taxon>Pentapetalae</taxon>
        <taxon>rosids</taxon>
        <taxon>fabids</taxon>
        <taxon>Rosales</taxon>
        <taxon>Rosaceae</taxon>
        <taxon>Amygdaloideae</taxon>
        <taxon>Amygdaleae</taxon>
        <taxon>Prunus</taxon>
    </lineage>
</organism>
<evidence type="ECO:0000313" key="9">
    <source>
        <dbReference type="EMBL" id="CAB4270286.1"/>
    </source>
</evidence>
<dbReference type="GO" id="GO:0016020">
    <property type="term" value="C:membrane"/>
    <property type="evidence" value="ECO:0007669"/>
    <property type="project" value="UniProtKB-SubCell"/>
</dbReference>
<dbReference type="InterPro" id="IPR020966">
    <property type="entry name" value="ALMT"/>
</dbReference>
<dbReference type="Pfam" id="PF11744">
    <property type="entry name" value="ALMT"/>
    <property type="match status" value="1"/>
</dbReference>
<dbReference type="AlphaFoldDB" id="A0A6J5U269"/>
<evidence type="ECO:0000256" key="8">
    <source>
        <dbReference type="ARBA" id="ARBA00023303"/>
    </source>
</evidence>
<evidence type="ECO:0000256" key="6">
    <source>
        <dbReference type="ARBA" id="ARBA00023065"/>
    </source>
</evidence>
<keyword evidence="4" id="KW-0812">Transmembrane</keyword>
<evidence type="ECO:0000256" key="4">
    <source>
        <dbReference type="ARBA" id="ARBA00022692"/>
    </source>
</evidence>
<protein>
    <submittedName>
        <fullName evidence="9">Uncharacterized protein</fullName>
    </submittedName>
</protein>
<accession>A0A6J5U269</accession>
<evidence type="ECO:0000313" key="10">
    <source>
        <dbReference type="Proteomes" id="UP000507222"/>
    </source>
</evidence>
<dbReference type="EMBL" id="CAEKDK010000002">
    <property type="protein sequence ID" value="CAB4270286.1"/>
    <property type="molecule type" value="Genomic_DNA"/>
</dbReference>
<dbReference type="PANTHER" id="PTHR31086">
    <property type="entry name" value="ALUMINUM-ACTIVATED MALATE TRANSPORTER 10"/>
    <property type="match status" value="1"/>
</dbReference>
<dbReference type="GO" id="GO:0034220">
    <property type="term" value="P:monoatomic ion transmembrane transport"/>
    <property type="evidence" value="ECO:0007669"/>
    <property type="project" value="UniProtKB-KW"/>
</dbReference>
<name>A0A6J5U269_PRUAR</name>
<keyword evidence="7" id="KW-0472">Membrane</keyword>
<comment type="subcellular location">
    <subcellularLocation>
        <location evidence="1">Membrane</location>
        <topology evidence="1">Multi-pass membrane protein</topology>
    </subcellularLocation>
</comment>
<keyword evidence="6" id="KW-0406">Ion transport</keyword>
<sequence length="135" mass="15173">MLFYPTWAGDELHRLIYRNLEKLADSLDGHVLEYFKDNEAVTEDNCPTKEIKGYKCVLDSKATEDNGLNLQDGSLHMAASALNIHGNSTSRSGHRCVVVLIALRLSAVAWSQKPRLLLTCKLHIIMARHQLELDS</sequence>
<proteinExistence type="inferred from homology"/>